<dbReference type="InterPro" id="IPR009784">
    <property type="entry name" value="DUF1349"/>
</dbReference>
<feature type="chain" id="PRO_5023050166" evidence="1">
    <location>
        <begin position="22"/>
        <end position="229"/>
    </location>
</feature>
<evidence type="ECO:0000256" key="1">
    <source>
        <dbReference type="SAM" id="SignalP"/>
    </source>
</evidence>
<dbReference type="SUPFAM" id="SSF49899">
    <property type="entry name" value="Concanavalin A-like lectins/glucanases"/>
    <property type="match status" value="1"/>
</dbReference>
<organism evidence="2 3">
    <name type="scientific">Luteimonas viscosa</name>
    <dbReference type="NCBI Taxonomy" id="1132694"/>
    <lineage>
        <taxon>Bacteria</taxon>
        <taxon>Pseudomonadati</taxon>
        <taxon>Pseudomonadota</taxon>
        <taxon>Gammaproteobacteria</taxon>
        <taxon>Lysobacterales</taxon>
        <taxon>Lysobacteraceae</taxon>
        <taxon>Luteimonas</taxon>
    </lineage>
</organism>
<dbReference type="RefSeq" id="WP_149103508.1">
    <property type="nucleotide sequence ID" value="NZ_VTFT01000001.1"/>
</dbReference>
<reference evidence="2 3" key="1">
    <citation type="submission" date="2019-08" db="EMBL/GenBank/DDBJ databases">
        <title>Luteimonas viscosus sp. nov., isolated from soil of a sunflower field.</title>
        <authorList>
            <person name="Jianli Z."/>
            <person name="Ying Z."/>
        </authorList>
    </citation>
    <scope>NUCLEOTIDE SEQUENCE [LARGE SCALE GENOMIC DNA]</scope>
    <source>
        <strain evidence="2 3">XBU10</strain>
    </source>
</reference>
<dbReference type="InterPro" id="IPR013320">
    <property type="entry name" value="ConA-like_dom_sf"/>
</dbReference>
<dbReference type="PROSITE" id="PS51257">
    <property type="entry name" value="PROKAR_LIPOPROTEIN"/>
    <property type="match status" value="1"/>
</dbReference>
<dbReference type="AlphaFoldDB" id="A0A5D4XSJ5"/>
<keyword evidence="1" id="KW-0732">Signal</keyword>
<feature type="signal peptide" evidence="1">
    <location>
        <begin position="1"/>
        <end position="21"/>
    </location>
</feature>
<dbReference type="OrthoDB" id="9808724at2"/>
<protein>
    <submittedName>
        <fullName evidence="2">DUF1349 domain-containing protein</fullName>
    </submittedName>
</protein>
<proteinExistence type="predicted"/>
<dbReference type="PANTHER" id="PTHR35332">
    <property type="entry name" value="REGULATION OF ENOLASE PROTEIN 1"/>
    <property type="match status" value="1"/>
</dbReference>
<evidence type="ECO:0000313" key="3">
    <source>
        <dbReference type="Proteomes" id="UP000324973"/>
    </source>
</evidence>
<comment type="caution">
    <text evidence="2">The sequence shown here is derived from an EMBL/GenBank/DDBJ whole genome shotgun (WGS) entry which is preliminary data.</text>
</comment>
<dbReference type="PANTHER" id="PTHR35332:SF2">
    <property type="entry name" value="REGULATION OF ENOLASE PROTEIN 1"/>
    <property type="match status" value="1"/>
</dbReference>
<dbReference type="EMBL" id="VTFT01000001">
    <property type="protein sequence ID" value="TYT26955.1"/>
    <property type="molecule type" value="Genomic_DNA"/>
</dbReference>
<dbReference type="Proteomes" id="UP000324973">
    <property type="component" value="Unassembled WGS sequence"/>
</dbReference>
<evidence type="ECO:0000313" key="2">
    <source>
        <dbReference type="EMBL" id="TYT26955.1"/>
    </source>
</evidence>
<gene>
    <name evidence="2" type="ORF">FZO89_12185</name>
</gene>
<dbReference type="Pfam" id="PF07081">
    <property type="entry name" value="DUF1349"/>
    <property type="match status" value="1"/>
</dbReference>
<name>A0A5D4XSJ5_9GAMM</name>
<dbReference type="Gene3D" id="2.60.120.200">
    <property type="match status" value="1"/>
</dbReference>
<accession>A0A5D4XSJ5</accession>
<sequence>MNAKLLAILVAALGSCGPLLAQDHGSVPVDVSLPGLRFTLAANGAQDLYTLEDGGRLVLRSPAKRDNFRDPDGTKANISAPMLLAQIDNTRPFTLTARVQPTLLDTYDAGTLYVWAGAESWLKMALERDERRLTRLVSVRTEGTSDDNNHDVVEGDAVHMKISSDATTIGFYYSLDNREWQLIRLYRNAYPDRLWLGISSQSPIGTGNATVFEDIALTDAAVSDFRMGK</sequence>
<keyword evidence="3" id="KW-1185">Reference proteome</keyword>